<comment type="similarity">
    <text evidence="1">Belongs to the PEP-utilizing enzyme family.</text>
</comment>
<gene>
    <name evidence="5" type="ORF">GWI33_015325</name>
</gene>
<feature type="transmembrane region" description="Helical" evidence="2">
    <location>
        <begin position="35"/>
        <end position="55"/>
    </location>
</feature>
<keyword evidence="2" id="KW-0472">Membrane</keyword>
<dbReference type="GO" id="GO:0016301">
    <property type="term" value="F:kinase activity"/>
    <property type="evidence" value="ECO:0007669"/>
    <property type="project" value="InterPro"/>
</dbReference>
<sequence length="1339" mass="151875">MNFQDSGNTFRDKQRSRTRTKYRGETSEIIYEMDLYNLLNIQLFLIIPFVCYVLFFRKNNGRNIYTNRDLFYPIKYYLSRSRVKDIQESRKKKREKFGFEYEPDLKKFSSEQCSYYQSFHGCDQKGNSINLKFTVRPSKIAEVILFLRLSNGRTFTIPGSQRVYLASVKEHQWRINGLIIESLEPYIRLRIVYNGLLQDISCTNYQKIEHVQFNFIFNSCSRPQFYPEDIDTDLLTESLATSAWKDATWKHFLQKQSRGYDQFGALLGFVKADSITEELVLNLPACRSKYHGKDDRYVVERGINIFLAEKNGVLINLNLKLFHSEQLILNYGHVIHKDNRTVPITSQDLRIEHVGKNKSIPDLFVVHVNTKTDEYSCVFNLNKSLMYSANLTNNFELLSVESQCNVNISRGKALIDFWYYNERIFDVPKLPPLLHEKKIEPLPATLVVNIKDDEAKIVDLTGGKGTSLALLASLNSTEFTIPDGIILTVNAFKQHISNCIDIVNAIKNVEDIFCGKIDGDREEKCKEAVHVLQNEPISPELTDVILTELGKIKQYLNSDDIKSISWAVRSSAIGEDSEELSAAGQNETILGCRSDKEIISAVATCWASLYTYQSVQYRWQHGLPIQTDMAVVVQRMVPSDAAGVLFTWHPSTSNPSQMVITSNYGLGESVVSGNAEPDTFILNRTYDGQICLLDESIGSKSKVLKLTEDGVKEIGADEFLIVGYEDNWSITKEQATKLGKVGLDLEKAFGGPRDIEWAFYKNKLYLLQSRPITTLHTWSEFELTHEFDYPTLTENNILTIANVGEVYPVAVTALGEIISKVIDRGLQLRICGYVNPFTQNSNVTSHHRLLLDVVLTIHKNAKKEIEMPSKILDLAIFGHVVINEHINQIVLDRLGPSKKMEDVKELLRMLSYSWNSKKLVKKAEKLANTLDYCIDDGDEPRTVLQKIKAKLNTLEILCYYHGIITSASVFWQIISMNILIGKAKELKEEYYTDFASILLSCDDVVSAEVPVYLEKIAKNIKEKGLADDFNQVDPINGTEWLSVNCPEAYKIFQEFLEKHGHRAIGEFEISTETWGLNPSKVIPMIQANTIHMNHVTKDSKTIDDILNGLVSPITSGKRRALKYIISKLKTVVGLREQTKSHCIFGIHKTRLAFRKLAKLMVQHGLLPSEDLIFHLTHHELAEVIEKRNPLLLIKATQRQRLYPKWSNLKFPELVYGLPQPLKDMELPIELQEGSKCVGTPASMGNVQSRACVITTLDEIGQLQKGDILITYSTDIGWSPYFPMLSGVVTELGGLISHGAVVAREYGLPCIVGVKNVTKIFKTGDIVYLSGKTGELGKVE</sequence>
<evidence type="ECO:0000313" key="5">
    <source>
        <dbReference type="EMBL" id="KAF7271848.1"/>
    </source>
</evidence>
<dbReference type="Proteomes" id="UP000625711">
    <property type="component" value="Unassembled WGS sequence"/>
</dbReference>
<dbReference type="InterPro" id="IPR036637">
    <property type="entry name" value="Phosphohistidine_dom_sf"/>
</dbReference>
<dbReference type="EMBL" id="JAACXV010013888">
    <property type="protein sequence ID" value="KAF7271848.1"/>
    <property type="molecule type" value="Genomic_DNA"/>
</dbReference>
<dbReference type="InterPro" id="IPR002192">
    <property type="entry name" value="PPDK_AMP/ATP-bd"/>
</dbReference>
<dbReference type="SUPFAM" id="SSF56059">
    <property type="entry name" value="Glutathione synthetase ATP-binding domain-like"/>
    <property type="match status" value="1"/>
</dbReference>
<evidence type="ECO:0000259" key="3">
    <source>
        <dbReference type="Pfam" id="PF00391"/>
    </source>
</evidence>
<dbReference type="OrthoDB" id="6123450at2759"/>
<keyword evidence="6" id="KW-1185">Reference proteome</keyword>
<evidence type="ECO:0000256" key="1">
    <source>
        <dbReference type="ARBA" id="ARBA00007837"/>
    </source>
</evidence>
<evidence type="ECO:0000313" key="6">
    <source>
        <dbReference type="Proteomes" id="UP000625711"/>
    </source>
</evidence>
<protein>
    <recommendedName>
        <fullName evidence="7">Phosphoenolpyruvate synthase</fullName>
    </recommendedName>
</protein>
<proteinExistence type="inferred from homology"/>
<dbReference type="InterPro" id="IPR051549">
    <property type="entry name" value="PEP_Utilizing_Enz"/>
</dbReference>
<dbReference type="Pfam" id="PF00391">
    <property type="entry name" value="PEP-utilizers"/>
    <property type="match status" value="1"/>
</dbReference>
<evidence type="ECO:0000259" key="4">
    <source>
        <dbReference type="Pfam" id="PF01326"/>
    </source>
</evidence>
<name>A0A834I3R4_RHYFE</name>
<dbReference type="SUPFAM" id="SSF52009">
    <property type="entry name" value="Phosphohistidine domain"/>
    <property type="match status" value="1"/>
</dbReference>
<comment type="caution">
    <text evidence="5">The sequence shown here is derived from an EMBL/GenBank/DDBJ whole genome shotgun (WGS) entry which is preliminary data.</text>
</comment>
<dbReference type="InterPro" id="IPR008279">
    <property type="entry name" value="PEP-util_enz_mobile_dom"/>
</dbReference>
<feature type="domain" description="Pyruvate phosphate dikinase AMP/ATP-binding" evidence="4">
    <location>
        <begin position="459"/>
        <end position="776"/>
    </location>
</feature>
<dbReference type="GO" id="GO:0005524">
    <property type="term" value="F:ATP binding"/>
    <property type="evidence" value="ECO:0007669"/>
    <property type="project" value="InterPro"/>
</dbReference>
<keyword evidence="2" id="KW-1133">Transmembrane helix</keyword>
<dbReference type="Pfam" id="PF01326">
    <property type="entry name" value="PPDK_N"/>
    <property type="match status" value="1"/>
</dbReference>
<dbReference type="Gene3D" id="3.30.470.20">
    <property type="entry name" value="ATP-grasp fold, B domain"/>
    <property type="match status" value="1"/>
</dbReference>
<dbReference type="PANTHER" id="PTHR43615:SF1">
    <property type="entry name" value="PPDK_N DOMAIN-CONTAINING PROTEIN"/>
    <property type="match status" value="1"/>
</dbReference>
<evidence type="ECO:0008006" key="7">
    <source>
        <dbReference type="Google" id="ProtNLM"/>
    </source>
</evidence>
<evidence type="ECO:0000256" key="2">
    <source>
        <dbReference type="SAM" id="Phobius"/>
    </source>
</evidence>
<dbReference type="InterPro" id="IPR013815">
    <property type="entry name" value="ATP_grasp_subdomain_1"/>
</dbReference>
<organism evidence="5 6">
    <name type="scientific">Rhynchophorus ferrugineus</name>
    <name type="common">Red palm weevil</name>
    <name type="synonym">Curculio ferrugineus</name>
    <dbReference type="NCBI Taxonomy" id="354439"/>
    <lineage>
        <taxon>Eukaryota</taxon>
        <taxon>Metazoa</taxon>
        <taxon>Ecdysozoa</taxon>
        <taxon>Arthropoda</taxon>
        <taxon>Hexapoda</taxon>
        <taxon>Insecta</taxon>
        <taxon>Pterygota</taxon>
        <taxon>Neoptera</taxon>
        <taxon>Endopterygota</taxon>
        <taxon>Coleoptera</taxon>
        <taxon>Polyphaga</taxon>
        <taxon>Cucujiformia</taxon>
        <taxon>Curculionidae</taxon>
        <taxon>Dryophthorinae</taxon>
        <taxon>Rhynchophorus</taxon>
    </lineage>
</organism>
<dbReference type="PANTHER" id="PTHR43615">
    <property type="entry name" value="PHOSPHOENOLPYRUVATE SYNTHASE-RELATED"/>
    <property type="match status" value="1"/>
</dbReference>
<accession>A0A834I3R4</accession>
<reference evidence="5" key="1">
    <citation type="submission" date="2020-08" db="EMBL/GenBank/DDBJ databases">
        <title>Genome sequencing and assembly of the red palm weevil Rhynchophorus ferrugineus.</title>
        <authorList>
            <person name="Dias G.B."/>
            <person name="Bergman C.M."/>
            <person name="Manee M."/>
        </authorList>
    </citation>
    <scope>NUCLEOTIDE SEQUENCE</scope>
    <source>
        <strain evidence="5">AA-2017</strain>
        <tissue evidence="5">Whole larva</tissue>
    </source>
</reference>
<feature type="domain" description="PEP-utilising enzyme mobile" evidence="3">
    <location>
        <begin position="1263"/>
        <end position="1333"/>
    </location>
</feature>
<dbReference type="Gene3D" id="3.50.30.10">
    <property type="entry name" value="Phosphohistidine domain"/>
    <property type="match status" value="1"/>
</dbReference>
<dbReference type="Gene3D" id="3.30.1490.20">
    <property type="entry name" value="ATP-grasp fold, A domain"/>
    <property type="match status" value="1"/>
</dbReference>
<keyword evidence="2" id="KW-0812">Transmembrane</keyword>